<keyword evidence="3" id="KW-1185">Reference proteome</keyword>
<name>A0A5E4QP61_9NEOP</name>
<feature type="region of interest" description="Disordered" evidence="1">
    <location>
        <begin position="1"/>
        <end position="28"/>
    </location>
</feature>
<feature type="compositionally biased region" description="Basic and acidic residues" evidence="1">
    <location>
        <begin position="18"/>
        <end position="27"/>
    </location>
</feature>
<feature type="region of interest" description="Disordered" evidence="1">
    <location>
        <begin position="45"/>
        <end position="80"/>
    </location>
</feature>
<reference evidence="2 3" key="1">
    <citation type="submission" date="2017-07" db="EMBL/GenBank/DDBJ databases">
        <authorList>
            <person name="Talla V."/>
            <person name="Backstrom N."/>
        </authorList>
    </citation>
    <scope>NUCLEOTIDE SEQUENCE [LARGE SCALE GENOMIC DNA]</scope>
</reference>
<evidence type="ECO:0000313" key="2">
    <source>
        <dbReference type="EMBL" id="VVC98635.1"/>
    </source>
</evidence>
<gene>
    <name evidence="2" type="ORF">LSINAPIS_LOCUS9676</name>
</gene>
<dbReference type="EMBL" id="FZQP02003668">
    <property type="protein sequence ID" value="VVC98635.1"/>
    <property type="molecule type" value="Genomic_DNA"/>
</dbReference>
<feature type="non-terminal residue" evidence="2">
    <location>
        <position position="1"/>
    </location>
</feature>
<dbReference type="AlphaFoldDB" id="A0A5E4QP61"/>
<evidence type="ECO:0008006" key="4">
    <source>
        <dbReference type="Google" id="ProtNLM"/>
    </source>
</evidence>
<feature type="compositionally biased region" description="Polar residues" evidence="1">
    <location>
        <begin position="1"/>
        <end position="17"/>
    </location>
</feature>
<accession>A0A5E4QP61</accession>
<organism evidence="2 3">
    <name type="scientific">Leptidea sinapis</name>
    <dbReference type="NCBI Taxonomy" id="189913"/>
    <lineage>
        <taxon>Eukaryota</taxon>
        <taxon>Metazoa</taxon>
        <taxon>Ecdysozoa</taxon>
        <taxon>Arthropoda</taxon>
        <taxon>Hexapoda</taxon>
        <taxon>Insecta</taxon>
        <taxon>Pterygota</taxon>
        <taxon>Neoptera</taxon>
        <taxon>Endopterygota</taxon>
        <taxon>Lepidoptera</taxon>
        <taxon>Glossata</taxon>
        <taxon>Ditrysia</taxon>
        <taxon>Papilionoidea</taxon>
        <taxon>Pieridae</taxon>
        <taxon>Dismorphiinae</taxon>
        <taxon>Leptidea</taxon>
    </lineage>
</organism>
<feature type="compositionally biased region" description="Acidic residues" evidence="1">
    <location>
        <begin position="50"/>
        <end position="64"/>
    </location>
</feature>
<sequence>ISDSIADAQPSTSTTTTGDEKNNDDKIIISSSDLMTYDTWDDPTIKLEFETEDEATESHDDEDSKEAAEQSRLSVRQAVDPLENRFERSRVNEKHADTYESFGRLVSAELRKYDPQTLAHVKKAIMDIIFQADIGKFP</sequence>
<protein>
    <recommendedName>
        <fullName evidence="4">BESS domain-containing protein</fullName>
    </recommendedName>
</protein>
<evidence type="ECO:0000313" key="3">
    <source>
        <dbReference type="Proteomes" id="UP000324832"/>
    </source>
</evidence>
<evidence type="ECO:0000256" key="1">
    <source>
        <dbReference type="SAM" id="MobiDB-lite"/>
    </source>
</evidence>
<proteinExistence type="predicted"/>
<dbReference type="Proteomes" id="UP000324832">
    <property type="component" value="Unassembled WGS sequence"/>
</dbReference>